<evidence type="ECO:0000256" key="6">
    <source>
        <dbReference type="RuleBase" id="RU000304"/>
    </source>
</evidence>
<evidence type="ECO:0000313" key="9">
    <source>
        <dbReference type="Proteomes" id="UP000027120"/>
    </source>
</evidence>
<feature type="binding site" evidence="5">
    <location>
        <position position="51"/>
    </location>
    <ligand>
        <name>ATP</name>
        <dbReference type="ChEBI" id="CHEBI:30616"/>
    </ligand>
</feature>
<dbReference type="AlphaFoldDB" id="A0A067EA69"/>
<keyword evidence="9" id="KW-1185">Reference proteome</keyword>
<organism evidence="8 9">
    <name type="scientific">Citrus sinensis</name>
    <name type="common">Sweet orange</name>
    <name type="synonym">Citrus aurantium var. sinensis</name>
    <dbReference type="NCBI Taxonomy" id="2711"/>
    <lineage>
        <taxon>Eukaryota</taxon>
        <taxon>Viridiplantae</taxon>
        <taxon>Streptophyta</taxon>
        <taxon>Embryophyta</taxon>
        <taxon>Tracheophyta</taxon>
        <taxon>Spermatophyta</taxon>
        <taxon>Magnoliopsida</taxon>
        <taxon>eudicotyledons</taxon>
        <taxon>Gunneridae</taxon>
        <taxon>Pentapetalae</taxon>
        <taxon>rosids</taxon>
        <taxon>malvids</taxon>
        <taxon>Sapindales</taxon>
        <taxon>Rutaceae</taxon>
        <taxon>Aurantioideae</taxon>
        <taxon>Citrus</taxon>
    </lineage>
</organism>
<accession>A0A067EA69</accession>
<gene>
    <name evidence="8" type="ORF">CISIN_1g035572mg</name>
</gene>
<dbReference type="InterPro" id="IPR017441">
    <property type="entry name" value="Protein_kinase_ATP_BS"/>
</dbReference>
<dbReference type="eggNOG" id="KOG1187">
    <property type="taxonomic scope" value="Eukaryota"/>
</dbReference>
<dbReference type="InterPro" id="IPR000719">
    <property type="entry name" value="Prot_kinase_dom"/>
</dbReference>
<comment type="similarity">
    <text evidence="6">Belongs to the protein kinase superfamily.</text>
</comment>
<keyword evidence="6" id="KW-0723">Serine/threonine-protein kinase</keyword>
<keyword evidence="1" id="KW-0808">Transferase</keyword>
<dbReference type="PROSITE" id="PS00107">
    <property type="entry name" value="PROTEIN_KINASE_ATP"/>
    <property type="match status" value="1"/>
</dbReference>
<keyword evidence="4 5" id="KW-0067">ATP-binding</keyword>
<dbReference type="GO" id="GO:0004674">
    <property type="term" value="F:protein serine/threonine kinase activity"/>
    <property type="evidence" value="ECO:0007669"/>
    <property type="project" value="UniProtKB-KW"/>
</dbReference>
<sequence length="379" mass="42534">MAENFDYEELVKATESFSQSRLIGKGSHGSVYKAILEDHQTDGDHKILAIKRASTNGFEVLQDNSKKLNNEIRVLSSLQESNKRNPNYCVVNFHGTSCRNSGSVDGNSNKLLVMEFMPNGSLYDLLHNAAAATTPQLGWPNRVKIAMQISRAIQCLHENDPMIIHRDIKSTNILFDSKWDAKLADFGLAVSESDESSMVQPAGTIGYLDPGYTNPSKLSKKVDVFSYGVVLLEIISCRKPIDAARDPASIIDWALPLIKEEKLRQVCDSRVGLPTFMEGAIKQMLHVAARCVSSEEENRPGIGEILMGCSCFFVDHHHHHHHHHVERVRLIPLWIMSLWGSTKIRQKKGANNKFPCSQKKMMILREILAVIELKKLLSH</sequence>
<evidence type="ECO:0000256" key="2">
    <source>
        <dbReference type="ARBA" id="ARBA00022741"/>
    </source>
</evidence>
<dbReference type="PaxDb" id="2711-XP_006494360.1"/>
<proteinExistence type="inferred from homology"/>
<dbReference type="GO" id="GO:0005886">
    <property type="term" value="C:plasma membrane"/>
    <property type="evidence" value="ECO:0000318"/>
    <property type="project" value="GO_Central"/>
</dbReference>
<reference evidence="8 9" key="1">
    <citation type="submission" date="2014-04" db="EMBL/GenBank/DDBJ databases">
        <authorList>
            <consortium name="International Citrus Genome Consortium"/>
            <person name="Gmitter F."/>
            <person name="Chen C."/>
            <person name="Farmerie W."/>
            <person name="Harkins T."/>
            <person name="Desany B."/>
            <person name="Mohiuddin M."/>
            <person name="Kodira C."/>
            <person name="Borodovsky M."/>
            <person name="Lomsadze A."/>
            <person name="Burns P."/>
            <person name="Jenkins J."/>
            <person name="Prochnik S."/>
            <person name="Shu S."/>
            <person name="Chapman J."/>
            <person name="Pitluck S."/>
            <person name="Schmutz J."/>
            <person name="Rokhsar D."/>
        </authorList>
    </citation>
    <scope>NUCLEOTIDE SEQUENCE</scope>
</reference>
<feature type="domain" description="Protein kinase" evidence="7">
    <location>
        <begin position="17"/>
        <end position="313"/>
    </location>
</feature>
<evidence type="ECO:0000256" key="4">
    <source>
        <dbReference type="ARBA" id="ARBA00022840"/>
    </source>
</evidence>
<evidence type="ECO:0000256" key="3">
    <source>
        <dbReference type="ARBA" id="ARBA00022777"/>
    </source>
</evidence>
<name>A0A067EA69_CITSI</name>
<dbReference type="GO" id="GO:0005524">
    <property type="term" value="F:ATP binding"/>
    <property type="evidence" value="ECO:0007669"/>
    <property type="project" value="UniProtKB-UniRule"/>
</dbReference>
<dbReference type="InterPro" id="IPR011009">
    <property type="entry name" value="Kinase-like_dom_sf"/>
</dbReference>
<dbReference type="Pfam" id="PF00069">
    <property type="entry name" value="Pkinase"/>
    <property type="match status" value="1"/>
</dbReference>
<dbReference type="PANTHER" id="PTHR27001">
    <property type="entry name" value="OS01G0253100 PROTEIN"/>
    <property type="match status" value="1"/>
</dbReference>
<dbReference type="SMR" id="A0A067EA69"/>
<protein>
    <recommendedName>
        <fullName evidence="7">Protein kinase domain-containing protein</fullName>
    </recommendedName>
</protein>
<evidence type="ECO:0000313" key="8">
    <source>
        <dbReference type="EMBL" id="KDO47796.1"/>
    </source>
</evidence>
<dbReference type="STRING" id="2711.A0A067EA69"/>
<dbReference type="PROSITE" id="PS00108">
    <property type="entry name" value="PROTEIN_KINASE_ST"/>
    <property type="match status" value="1"/>
</dbReference>
<evidence type="ECO:0000256" key="1">
    <source>
        <dbReference type="ARBA" id="ARBA00022679"/>
    </source>
</evidence>
<dbReference type="Gene3D" id="1.10.510.10">
    <property type="entry name" value="Transferase(Phosphotransferase) domain 1"/>
    <property type="match status" value="1"/>
</dbReference>
<keyword evidence="2 5" id="KW-0547">Nucleotide-binding</keyword>
<dbReference type="GO" id="GO:0004672">
    <property type="term" value="F:protein kinase activity"/>
    <property type="evidence" value="ECO:0000318"/>
    <property type="project" value="GO_Central"/>
</dbReference>
<evidence type="ECO:0000256" key="5">
    <source>
        <dbReference type="PROSITE-ProRule" id="PRU10141"/>
    </source>
</evidence>
<dbReference type="GO" id="GO:0007165">
    <property type="term" value="P:signal transduction"/>
    <property type="evidence" value="ECO:0000318"/>
    <property type="project" value="GO_Central"/>
</dbReference>
<dbReference type="Gene3D" id="3.30.200.20">
    <property type="entry name" value="Phosphorylase Kinase, domain 1"/>
    <property type="match status" value="1"/>
</dbReference>
<keyword evidence="3" id="KW-0418">Kinase</keyword>
<evidence type="ECO:0000259" key="7">
    <source>
        <dbReference type="PROSITE" id="PS50011"/>
    </source>
</evidence>
<dbReference type="EMBL" id="KK785163">
    <property type="protein sequence ID" value="KDO47796.1"/>
    <property type="molecule type" value="Genomic_DNA"/>
</dbReference>
<dbReference type="Proteomes" id="UP000027120">
    <property type="component" value="Unassembled WGS sequence"/>
</dbReference>
<dbReference type="InterPro" id="IPR008271">
    <property type="entry name" value="Ser/Thr_kinase_AS"/>
</dbReference>
<dbReference type="SUPFAM" id="SSF56112">
    <property type="entry name" value="Protein kinase-like (PK-like)"/>
    <property type="match status" value="1"/>
</dbReference>
<dbReference type="PROSITE" id="PS50011">
    <property type="entry name" value="PROTEIN_KINASE_DOM"/>
    <property type="match status" value="1"/>
</dbReference>
<dbReference type="SMART" id="SM00220">
    <property type="entry name" value="S_TKc"/>
    <property type="match status" value="1"/>
</dbReference>
<dbReference type="PANTHER" id="PTHR27001:SF850">
    <property type="entry name" value="OS01G0267800 PROTEIN"/>
    <property type="match status" value="1"/>
</dbReference>